<proteinExistence type="inferred from homology"/>
<protein>
    <submittedName>
        <fullName evidence="6">Oligopeptide-binding protein OppA</fullName>
    </submittedName>
</protein>
<evidence type="ECO:0000313" key="6">
    <source>
        <dbReference type="EMBL" id="VCU09825.1"/>
    </source>
</evidence>
<evidence type="ECO:0000256" key="4">
    <source>
        <dbReference type="SAM" id="MobiDB-lite"/>
    </source>
</evidence>
<dbReference type="Pfam" id="PF00496">
    <property type="entry name" value="SBP_bac_5"/>
    <property type="match status" value="1"/>
</dbReference>
<sequence length="665" mass="73188">MVPDGRGSPSSGTRYRSAPAPRQRAVLALCPAPPESGFSRVRRPLRSALSRRAVLAGAAALVVPRGTGAGAAAADTTAASPLPGPPSPGHPPPHAIAMHGEPALPPGFAAFRYVDPAAPRGGQLTQGLLGTFDSLNPFVVRGIAVSAIRGYVIESLLTRSYDEPFTLYGLLASGVETDPARTVVTFTIDPDAAFADGRPVTAEDVLFSWQLLRDRGRPNFRTYYTKVAEATALDPRTVRFDFAGSQDRELPLILGLMPVLPRHAVDPERFEETTLTPPLGSGPYRVETVDAGRSVTLVRNPRYWGRDRPVNRGLWNFDTIRLDWYRDDNAWFEAFRKGLYDVHAETDPGRWETAYDFPAARDGRVVREEFPTGLPRGMAAFVFNTRRPVFADIRVREAIVRLFDFEWINRNLFFGRYRRTASFFEGSELSCRGRPADAAERALLAPFPDAVRADVMNGTFAPPVSDGSGRDRAALKAALALLEDAGWVFEGQTLRHGRTGAPLAFEILVTSKDHERLALAFVRTLRAAGVVPSIRVVDAVQFEQRRIQFDFDMIPNRWEQSLSPGNEQAFYWGSAAADTPGSRNYMGVRSPAINAMIAALLAATSREALVAAVRALDRVLVSGHYVVPLHHLPAQWVARWTTMEHPAATSLYGWLPETWWRAPGR</sequence>
<dbReference type="Gene3D" id="3.40.190.10">
    <property type="entry name" value="Periplasmic binding protein-like II"/>
    <property type="match status" value="1"/>
</dbReference>
<dbReference type="EMBL" id="UWOC01000155">
    <property type="protein sequence ID" value="VCU09825.1"/>
    <property type="molecule type" value="Genomic_DNA"/>
</dbReference>
<evidence type="ECO:0000313" key="7">
    <source>
        <dbReference type="Proteomes" id="UP000289200"/>
    </source>
</evidence>
<dbReference type="PANTHER" id="PTHR30290:SF64">
    <property type="entry name" value="ABC TRANSPORTER PERIPLASMIC BINDING PROTEIN"/>
    <property type="match status" value="1"/>
</dbReference>
<dbReference type="GO" id="GO:0043190">
    <property type="term" value="C:ATP-binding cassette (ABC) transporter complex"/>
    <property type="evidence" value="ECO:0007669"/>
    <property type="project" value="InterPro"/>
</dbReference>
<dbReference type="PIRSF" id="PIRSF002741">
    <property type="entry name" value="MppA"/>
    <property type="match status" value="1"/>
</dbReference>
<dbReference type="Gene3D" id="3.10.105.10">
    <property type="entry name" value="Dipeptide-binding Protein, Domain 3"/>
    <property type="match status" value="1"/>
</dbReference>
<feature type="compositionally biased region" description="Pro residues" evidence="4">
    <location>
        <begin position="82"/>
        <end position="93"/>
    </location>
</feature>
<gene>
    <name evidence="6" type="primary">oppA</name>
    <name evidence="6" type="ORF">RHODGE_RHODGE_02995</name>
</gene>
<dbReference type="GO" id="GO:0015833">
    <property type="term" value="P:peptide transport"/>
    <property type="evidence" value="ECO:0007669"/>
    <property type="project" value="TreeGrafter"/>
</dbReference>
<feature type="domain" description="Solute-binding protein family 5" evidence="5">
    <location>
        <begin position="167"/>
        <end position="574"/>
    </location>
</feature>
<accession>A0A3S4B264</accession>
<feature type="region of interest" description="Disordered" evidence="4">
    <location>
        <begin position="72"/>
        <end position="93"/>
    </location>
</feature>
<feature type="compositionally biased region" description="Low complexity" evidence="4">
    <location>
        <begin position="72"/>
        <end position="81"/>
    </location>
</feature>
<dbReference type="InterPro" id="IPR039424">
    <property type="entry name" value="SBP_5"/>
</dbReference>
<dbReference type="PANTHER" id="PTHR30290">
    <property type="entry name" value="PERIPLASMIC BINDING COMPONENT OF ABC TRANSPORTER"/>
    <property type="match status" value="1"/>
</dbReference>
<comment type="caution">
    <text evidence="6">The sequence shown here is derived from an EMBL/GenBank/DDBJ whole genome shotgun (WGS) entry which is preliminary data.</text>
</comment>
<feature type="region of interest" description="Disordered" evidence="4">
    <location>
        <begin position="1"/>
        <end position="22"/>
    </location>
</feature>
<evidence type="ECO:0000256" key="1">
    <source>
        <dbReference type="ARBA" id="ARBA00004418"/>
    </source>
</evidence>
<dbReference type="GO" id="GO:1904680">
    <property type="term" value="F:peptide transmembrane transporter activity"/>
    <property type="evidence" value="ECO:0007669"/>
    <property type="project" value="TreeGrafter"/>
</dbReference>
<evidence type="ECO:0000256" key="3">
    <source>
        <dbReference type="ARBA" id="ARBA00022729"/>
    </source>
</evidence>
<dbReference type="GO" id="GO:0030288">
    <property type="term" value="C:outer membrane-bounded periplasmic space"/>
    <property type="evidence" value="ECO:0007669"/>
    <property type="project" value="TreeGrafter"/>
</dbReference>
<evidence type="ECO:0000256" key="2">
    <source>
        <dbReference type="ARBA" id="ARBA00005695"/>
    </source>
</evidence>
<dbReference type="SUPFAM" id="SSF53850">
    <property type="entry name" value="Periplasmic binding protein-like II"/>
    <property type="match status" value="1"/>
</dbReference>
<comment type="similarity">
    <text evidence="2">Belongs to the bacterial solute-binding protein 5 family.</text>
</comment>
<keyword evidence="3" id="KW-0732">Signal</keyword>
<dbReference type="InterPro" id="IPR030678">
    <property type="entry name" value="Peptide/Ni-bd"/>
</dbReference>
<comment type="subcellular location">
    <subcellularLocation>
        <location evidence="1">Periplasm</location>
    </subcellularLocation>
</comment>
<dbReference type="InterPro" id="IPR000914">
    <property type="entry name" value="SBP_5_dom"/>
</dbReference>
<keyword evidence="7" id="KW-1185">Reference proteome</keyword>
<reference evidence="7" key="1">
    <citation type="submission" date="2018-10" db="EMBL/GenBank/DDBJ databases">
        <authorList>
            <person name="Peiro R."/>
            <person name="Begona"/>
            <person name="Cbmso G."/>
            <person name="Lopez M."/>
            <person name="Gonzalez S."/>
            <person name="Sacristan E."/>
            <person name="Castillo E."/>
        </authorList>
    </citation>
    <scope>NUCLEOTIDE SEQUENCE [LARGE SCALE GENOMIC DNA]</scope>
</reference>
<name>A0A3S4B264_9BRAD</name>
<dbReference type="CDD" id="cd08497">
    <property type="entry name" value="MbnE-like"/>
    <property type="match status" value="1"/>
</dbReference>
<evidence type="ECO:0000259" key="5">
    <source>
        <dbReference type="Pfam" id="PF00496"/>
    </source>
</evidence>
<organism evidence="6 7">
    <name type="scientific">Rhodoplanes serenus</name>
    <dbReference type="NCBI Taxonomy" id="200615"/>
    <lineage>
        <taxon>Bacteria</taxon>
        <taxon>Pseudomonadati</taxon>
        <taxon>Pseudomonadota</taxon>
        <taxon>Alphaproteobacteria</taxon>
        <taxon>Hyphomicrobiales</taxon>
        <taxon>Nitrobacteraceae</taxon>
        <taxon>Rhodoplanes</taxon>
    </lineage>
</organism>
<dbReference type="Proteomes" id="UP000289200">
    <property type="component" value="Unassembled WGS sequence"/>
</dbReference>
<dbReference type="AlphaFoldDB" id="A0A3S4B264"/>
<dbReference type="GO" id="GO:0042884">
    <property type="term" value="P:microcin transport"/>
    <property type="evidence" value="ECO:0007669"/>
    <property type="project" value="TreeGrafter"/>
</dbReference>